<reference evidence="1 2" key="1">
    <citation type="submission" date="2024-04" db="EMBL/GenBank/DDBJ databases">
        <title>Novel genus in family Flammeovirgaceae.</title>
        <authorList>
            <person name="Nguyen T.H."/>
            <person name="Vuong T.Q."/>
            <person name="Le H."/>
            <person name="Kim S.-G."/>
        </authorList>
    </citation>
    <scope>NUCLEOTIDE SEQUENCE [LARGE SCALE GENOMIC DNA]</scope>
    <source>
        <strain evidence="1 2">JCM 23209</strain>
    </source>
</reference>
<dbReference type="RefSeq" id="WP_346824681.1">
    <property type="nucleotide sequence ID" value="NZ_JBDKWZ010000030.1"/>
</dbReference>
<comment type="caution">
    <text evidence="1">The sequence shown here is derived from an EMBL/GenBank/DDBJ whole genome shotgun (WGS) entry which is preliminary data.</text>
</comment>
<protein>
    <submittedName>
        <fullName evidence="1">Uncharacterized protein</fullName>
    </submittedName>
</protein>
<sequence>MTTRLAVRIQGIQDFSNGFVNSVVSSHMMDFDRADLDNEMFENSQFTGDIVSVGKDMFERSCNNRNGFRKSS</sequence>
<accession>A0AAW9S9S9</accession>
<evidence type="ECO:0000313" key="2">
    <source>
        <dbReference type="Proteomes" id="UP001403385"/>
    </source>
</evidence>
<keyword evidence="2" id="KW-1185">Reference proteome</keyword>
<name>A0AAW9S9S9_9BACT</name>
<evidence type="ECO:0000313" key="1">
    <source>
        <dbReference type="EMBL" id="MEN7551905.1"/>
    </source>
</evidence>
<organism evidence="1 2">
    <name type="scientific">Rapidithrix thailandica</name>
    <dbReference type="NCBI Taxonomy" id="413964"/>
    <lineage>
        <taxon>Bacteria</taxon>
        <taxon>Pseudomonadati</taxon>
        <taxon>Bacteroidota</taxon>
        <taxon>Cytophagia</taxon>
        <taxon>Cytophagales</taxon>
        <taxon>Flammeovirgaceae</taxon>
        <taxon>Rapidithrix</taxon>
    </lineage>
</organism>
<dbReference type="Proteomes" id="UP001403385">
    <property type="component" value="Unassembled WGS sequence"/>
</dbReference>
<gene>
    <name evidence="1" type="ORF">AAG747_28585</name>
</gene>
<proteinExistence type="predicted"/>
<dbReference type="AlphaFoldDB" id="A0AAW9S9S9"/>
<dbReference type="EMBL" id="JBDKWZ010000030">
    <property type="protein sequence ID" value="MEN7551905.1"/>
    <property type="molecule type" value="Genomic_DNA"/>
</dbReference>